<dbReference type="NCBIfam" id="TIGR01571">
    <property type="entry name" value="A_thal_Cys_rich"/>
    <property type="match status" value="1"/>
</dbReference>
<dbReference type="AlphaFoldDB" id="A0A9D4CPU7"/>
<proteinExistence type="inferred from homology"/>
<protein>
    <recommendedName>
        <fullName evidence="4">Cornifelin</fullName>
    </recommendedName>
</protein>
<accession>A0A9D4CPU7</accession>
<dbReference type="Pfam" id="PF04749">
    <property type="entry name" value="PLAC8"/>
    <property type="match status" value="1"/>
</dbReference>
<evidence type="ECO:0000313" key="3">
    <source>
        <dbReference type="Proteomes" id="UP000828390"/>
    </source>
</evidence>
<sequence>MEMKGVSVHQVVFEQPMQRVMMVGTLQGHRDWDTGLFACCSDCKTLLCTWFCLPCVLCDISKRMGECMCMPFCVPDGLLALRARMRTLGGIQGSICNDCLVLNCCGACAVCQMKRELDAMGL</sequence>
<dbReference type="EMBL" id="JAIWYP010000012">
    <property type="protein sequence ID" value="KAH3728671.1"/>
    <property type="molecule type" value="Genomic_DNA"/>
</dbReference>
<evidence type="ECO:0000313" key="2">
    <source>
        <dbReference type="EMBL" id="KAH3728671.1"/>
    </source>
</evidence>
<gene>
    <name evidence="2" type="ORF">DPMN_054631</name>
</gene>
<reference evidence="2" key="2">
    <citation type="submission" date="2020-11" db="EMBL/GenBank/DDBJ databases">
        <authorList>
            <person name="McCartney M.A."/>
            <person name="Auch B."/>
            <person name="Kono T."/>
            <person name="Mallez S."/>
            <person name="Becker A."/>
            <person name="Gohl D.M."/>
            <person name="Silverstein K.A.T."/>
            <person name="Koren S."/>
            <person name="Bechman K.B."/>
            <person name="Herman A."/>
            <person name="Abrahante J.E."/>
            <person name="Garbe J."/>
        </authorList>
    </citation>
    <scope>NUCLEOTIDE SEQUENCE</scope>
    <source>
        <strain evidence="2">Duluth1</strain>
        <tissue evidence="2">Whole animal</tissue>
    </source>
</reference>
<dbReference type="Proteomes" id="UP000828390">
    <property type="component" value="Unassembled WGS sequence"/>
</dbReference>
<organism evidence="2 3">
    <name type="scientific">Dreissena polymorpha</name>
    <name type="common">Zebra mussel</name>
    <name type="synonym">Mytilus polymorpha</name>
    <dbReference type="NCBI Taxonomy" id="45954"/>
    <lineage>
        <taxon>Eukaryota</taxon>
        <taxon>Metazoa</taxon>
        <taxon>Spiralia</taxon>
        <taxon>Lophotrochozoa</taxon>
        <taxon>Mollusca</taxon>
        <taxon>Bivalvia</taxon>
        <taxon>Autobranchia</taxon>
        <taxon>Heteroconchia</taxon>
        <taxon>Euheterodonta</taxon>
        <taxon>Imparidentia</taxon>
        <taxon>Neoheterodontei</taxon>
        <taxon>Myida</taxon>
        <taxon>Dreissenoidea</taxon>
        <taxon>Dreissenidae</taxon>
        <taxon>Dreissena</taxon>
    </lineage>
</organism>
<evidence type="ECO:0000256" key="1">
    <source>
        <dbReference type="ARBA" id="ARBA00009024"/>
    </source>
</evidence>
<dbReference type="InterPro" id="IPR006461">
    <property type="entry name" value="PLAC_motif_containing"/>
</dbReference>
<comment type="caution">
    <text evidence="2">The sequence shown here is derived from an EMBL/GenBank/DDBJ whole genome shotgun (WGS) entry which is preliminary data.</text>
</comment>
<reference evidence="2" key="1">
    <citation type="journal article" date="2019" name="bioRxiv">
        <title>The Genome of the Zebra Mussel, Dreissena polymorpha: A Resource for Invasive Species Research.</title>
        <authorList>
            <person name="McCartney M.A."/>
            <person name="Auch B."/>
            <person name="Kono T."/>
            <person name="Mallez S."/>
            <person name="Zhang Y."/>
            <person name="Obille A."/>
            <person name="Becker A."/>
            <person name="Abrahante J.E."/>
            <person name="Garbe J."/>
            <person name="Badalamenti J.P."/>
            <person name="Herman A."/>
            <person name="Mangelson H."/>
            <person name="Liachko I."/>
            <person name="Sullivan S."/>
            <person name="Sone E.D."/>
            <person name="Koren S."/>
            <person name="Silverstein K.A.T."/>
            <person name="Beckman K.B."/>
            <person name="Gohl D.M."/>
        </authorList>
    </citation>
    <scope>NUCLEOTIDE SEQUENCE</scope>
    <source>
        <strain evidence="2">Duluth1</strain>
        <tissue evidence="2">Whole animal</tissue>
    </source>
</reference>
<evidence type="ECO:0008006" key="4">
    <source>
        <dbReference type="Google" id="ProtNLM"/>
    </source>
</evidence>
<comment type="similarity">
    <text evidence="1">Belongs to the cornifelin family.</text>
</comment>
<name>A0A9D4CPU7_DREPO</name>
<dbReference type="PANTHER" id="PTHR15907">
    <property type="entry name" value="DUF614 FAMILY PROTEIN-RELATED"/>
    <property type="match status" value="1"/>
</dbReference>
<keyword evidence="3" id="KW-1185">Reference proteome</keyword>